<feature type="compositionally biased region" description="Polar residues" evidence="1">
    <location>
        <begin position="84"/>
        <end position="103"/>
    </location>
</feature>
<comment type="caution">
    <text evidence="2">The sequence shown here is derived from an EMBL/GenBank/DDBJ whole genome shotgun (WGS) entry which is preliminary data.</text>
</comment>
<keyword evidence="3" id="KW-1185">Reference proteome</keyword>
<accession>A0ABT0WIT4</accession>
<evidence type="ECO:0000256" key="1">
    <source>
        <dbReference type="SAM" id="MobiDB-lite"/>
    </source>
</evidence>
<evidence type="ECO:0000313" key="3">
    <source>
        <dbReference type="Proteomes" id="UP001523262"/>
    </source>
</evidence>
<organism evidence="2 3">
    <name type="scientific">Neobacillus pocheonensis</name>
    <dbReference type="NCBI Taxonomy" id="363869"/>
    <lineage>
        <taxon>Bacteria</taxon>
        <taxon>Bacillati</taxon>
        <taxon>Bacillota</taxon>
        <taxon>Bacilli</taxon>
        <taxon>Bacillales</taxon>
        <taxon>Bacillaceae</taxon>
        <taxon>Neobacillus</taxon>
    </lineage>
</organism>
<dbReference type="Proteomes" id="UP001523262">
    <property type="component" value="Unassembled WGS sequence"/>
</dbReference>
<dbReference type="EMBL" id="JAMQCR010000003">
    <property type="protein sequence ID" value="MCM2535984.1"/>
    <property type="molecule type" value="Genomic_DNA"/>
</dbReference>
<reference evidence="2 3" key="1">
    <citation type="submission" date="2022-06" db="EMBL/GenBank/DDBJ databases">
        <authorList>
            <person name="Jeon C.O."/>
        </authorList>
    </citation>
    <scope>NUCLEOTIDE SEQUENCE [LARGE SCALE GENOMIC DNA]</scope>
    <source>
        <strain evidence="2 3">KCTC 13943</strain>
    </source>
</reference>
<sequence length="103" mass="11140">MKTATKANSYWVRKNADRPADIASLGRNDPVTLASALTSDQVVIAPIDNTGSRFLMTFTVSAIPGVQYTVIPCFITTPDKSEYEGSNFSPSSQTTFTAQAMKQ</sequence>
<evidence type="ECO:0000313" key="2">
    <source>
        <dbReference type="EMBL" id="MCM2535984.1"/>
    </source>
</evidence>
<gene>
    <name evidence="2" type="ORF">NDK43_31450</name>
</gene>
<protein>
    <submittedName>
        <fullName evidence="2">Uncharacterized protein</fullName>
    </submittedName>
</protein>
<proteinExistence type="predicted"/>
<name>A0ABT0WIT4_9BACI</name>
<feature type="region of interest" description="Disordered" evidence="1">
    <location>
        <begin position="82"/>
        <end position="103"/>
    </location>
</feature>